<evidence type="ECO:0000256" key="9">
    <source>
        <dbReference type="SAM" id="Phobius"/>
    </source>
</evidence>
<dbReference type="SUPFAM" id="SSF103088">
    <property type="entry name" value="OmpA-like"/>
    <property type="match status" value="1"/>
</dbReference>
<evidence type="ECO:0000256" key="2">
    <source>
        <dbReference type="ARBA" id="ARBA00008914"/>
    </source>
</evidence>
<feature type="domain" description="OmpA-like" evidence="10">
    <location>
        <begin position="133"/>
        <end position="254"/>
    </location>
</feature>
<evidence type="ECO:0000313" key="12">
    <source>
        <dbReference type="Proteomes" id="UP000228987"/>
    </source>
</evidence>
<evidence type="ECO:0000256" key="8">
    <source>
        <dbReference type="SAM" id="Coils"/>
    </source>
</evidence>
<keyword evidence="5 9" id="KW-1133">Transmembrane helix</keyword>
<dbReference type="InterPro" id="IPR036737">
    <property type="entry name" value="OmpA-like_sf"/>
</dbReference>
<dbReference type="InterPro" id="IPR006665">
    <property type="entry name" value="OmpA-like"/>
</dbReference>
<gene>
    <name evidence="11" type="ORF">COA71_09670</name>
</gene>
<feature type="coiled-coil region" evidence="8">
    <location>
        <begin position="97"/>
        <end position="124"/>
    </location>
</feature>
<evidence type="ECO:0000256" key="4">
    <source>
        <dbReference type="ARBA" id="ARBA00022692"/>
    </source>
</evidence>
<dbReference type="EMBL" id="NVWI01000007">
    <property type="protein sequence ID" value="PCJ40862.1"/>
    <property type="molecule type" value="Genomic_DNA"/>
</dbReference>
<dbReference type="InterPro" id="IPR025713">
    <property type="entry name" value="MotB-like_N_dom"/>
</dbReference>
<evidence type="ECO:0000313" key="11">
    <source>
        <dbReference type="EMBL" id="PCJ40862.1"/>
    </source>
</evidence>
<dbReference type="Proteomes" id="UP000228987">
    <property type="component" value="Unassembled WGS sequence"/>
</dbReference>
<accession>A0A2A5CAN3</accession>
<feature type="transmembrane region" description="Helical" evidence="9">
    <location>
        <begin position="16"/>
        <end position="38"/>
    </location>
</feature>
<keyword evidence="6 7" id="KW-0472">Membrane</keyword>
<dbReference type="CDD" id="cd07185">
    <property type="entry name" value="OmpA_C-like"/>
    <property type="match status" value="1"/>
</dbReference>
<dbReference type="PANTHER" id="PTHR30329">
    <property type="entry name" value="STATOR ELEMENT OF FLAGELLAR MOTOR COMPLEX"/>
    <property type="match status" value="1"/>
</dbReference>
<sequence>MTDFADETEESSGAPAWMATFADLMSLLMCFFVLLLSFSEMDVQKYKLVAGSMKNAFGVQTEVIATEDPLGASGAMESEFQQSSDLDDSELDRLAMMEELQALMLETAQDVENLEENMREEIANGSIEIESGFRTITIRIKEKGSFGSGSADLQTDFVPVMAKLQSVLEEVDGRISIEGHTDNIDISTARFSSNWALSSARALSVGNELLKDGVIESDRFVISGYSDTVPFADNATAEGRAINRRVEIVIRQPVSEEISLGLRDFDANDPELLNALDGVSVDQITPQ</sequence>
<keyword evidence="4 9" id="KW-0812">Transmembrane</keyword>
<comment type="similarity">
    <text evidence="2">Belongs to the MotB family.</text>
</comment>
<dbReference type="Pfam" id="PF13677">
    <property type="entry name" value="MotB_plug"/>
    <property type="match status" value="1"/>
</dbReference>
<dbReference type="InterPro" id="IPR050330">
    <property type="entry name" value="Bact_OuterMem_StrucFunc"/>
</dbReference>
<dbReference type="AlphaFoldDB" id="A0A2A5CAN3"/>
<evidence type="ECO:0000256" key="1">
    <source>
        <dbReference type="ARBA" id="ARBA00004162"/>
    </source>
</evidence>
<dbReference type="Pfam" id="PF00691">
    <property type="entry name" value="OmpA"/>
    <property type="match status" value="1"/>
</dbReference>
<evidence type="ECO:0000256" key="3">
    <source>
        <dbReference type="ARBA" id="ARBA00022475"/>
    </source>
</evidence>
<name>A0A2A5CAN3_9GAMM</name>
<dbReference type="PROSITE" id="PS51123">
    <property type="entry name" value="OMPA_2"/>
    <property type="match status" value="1"/>
</dbReference>
<protein>
    <submittedName>
        <fullName evidence="11">Type VI secretion system protein TssL</fullName>
    </submittedName>
</protein>
<reference evidence="12" key="1">
    <citation type="submission" date="2017-08" db="EMBL/GenBank/DDBJ databases">
        <title>A dynamic microbial community with high functional redundancy inhabits the cold, oxic subseafloor aquifer.</title>
        <authorList>
            <person name="Tully B.J."/>
            <person name="Wheat C.G."/>
            <person name="Glazer B.T."/>
            <person name="Huber J.A."/>
        </authorList>
    </citation>
    <scope>NUCLEOTIDE SEQUENCE [LARGE SCALE GENOMIC DNA]</scope>
</reference>
<keyword evidence="8" id="KW-0175">Coiled coil</keyword>
<keyword evidence="3" id="KW-1003">Cell membrane</keyword>
<comment type="subcellular location">
    <subcellularLocation>
        <location evidence="1">Cell membrane</location>
        <topology evidence="1">Single-pass membrane protein</topology>
    </subcellularLocation>
</comment>
<dbReference type="PANTHER" id="PTHR30329:SF21">
    <property type="entry name" value="LIPOPROTEIN YIAD-RELATED"/>
    <property type="match status" value="1"/>
</dbReference>
<evidence type="ECO:0000256" key="7">
    <source>
        <dbReference type="PROSITE-ProRule" id="PRU00473"/>
    </source>
</evidence>
<proteinExistence type="inferred from homology"/>
<evidence type="ECO:0000256" key="6">
    <source>
        <dbReference type="ARBA" id="ARBA00023136"/>
    </source>
</evidence>
<evidence type="ECO:0000259" key="10">
    <source>
        <dbReference type="PROSITE" id="PS51123"/>
    </source>
</evidence>
<dbReference type="Gene3D" id="3.30.1330.60">
    <property type="entry name" value="OmpA-like domain"/>
    <property type="match status" value="1"/>
</dbReference>
<dbReference type="GO" id="GO:0005886">
    <property type="term" value="C:plasma membrane"/>
    <property type="evidence" value="ECO:0007669"/>
    <property type="project" value="UniProtKB-SubCell"/>
</dbReference>
<evidence type="ECO:0000256" key="5">
    <source>
        <dbReference type="ARBA" id="ARBA00022989"/>
    </source>
</evidence>
<comment type="caution">
    <text evidence="11">The sequence shown here is derived from an EMBL/GenBank/DDBJ whole genome shotgun (WGS) entry which is preliminary data.</text>
</comment>
<organism evidence="11 12">
    <name type="scientific">SAR86 cluster bacterium</name>
    <dbReference type="NCBI Taxonomy" id="2030880"/>
    <lineage>
        <taxon>Bacteria</taxon>
        <taxon>Pseudomonadati</taxon>
        <taxon>Pseudomonadota</taxon>
        <taxon>Gammaproteobacteria</taxon>
        <taxon>SAR86 cluster</taxon>
    </lineage>
</organism>